<feature type="transmembrane region" description="Helical" evidence="1">
    <location>
        <begin position="42"/>
        <end position="65"/>
    </location>
</feature>
<evidence type="ECO:0000256" key="1">
    <source>
        <dbReference type="SAM" id="Phobius"/>
    </source>
</evidence>
<dbReference type="Gene3D" id="1.20.120.1200">
    <property type="entry name" value="NADH-ubiquinone/plastoquinone oxidoreductase chain 6, subunit NuoJ"/>
    <property type="match status" value="1"/>
</dbReference>
<dbReference type="Proteomes" id="UP000195607">
    <property type="component" value="Chromosome I"/>
</dbReference>
<protein>
    <submittedName>
        <fullName evidence="2">NADH dehydrogenase subunit J</fullName>
    </submittedName>
</protein>
<evidence type="ECO:0000313" key="3">
    <source>
        <dbReference type="Proteomes" id="UP000195607"/>
    </source>
</evidence>
<gene>
    <name evidence="2" type="ORF">CSP5_1730</name>
</gene>
<organism evidence="2 3">
    <name type="scientific">Cuniculiplasma divulgatum</name>
    <dbReference type="NCBI Taxonomy" id="1673428"/>
    <lineage>
        <taxon>Archaea</taxon>
        <taxon>Methanobacteriati</taxon>
        <taxon>Thermoplasmatota</taxon>
        <taxon>Thermoplasmata</taxon>
        <taxon>Thermoplasmatales</taxon>
        <taxon>Cuniculiplasmataceae</taxon>
        <taxon>Cuniculiplasma</taxon>
    </lineage>
</organism>
<dbReference type="InterPro" id="IPR042106">
    <property type="entry name" value="Nuo/plastoQ_OxRdtase_6_NuoJ"/>
</dbReference>
<accession>A0A1N5WC50</accession>
<keyword evidence="1" id="KW-1133">Transmembrane helix</keyword>
<evidence type="ECO:0000313" key="2">
    <source>
        <dbReference type="EMBL" id="SIM82077.1"/>
    </source>
</evidence>
<dbReference type="AlphaFoldDB" id="A0A1N5WC50"/>
<dbReference type="GeneID" id="41588972"/>
<reference evidence="2 3" key="1">
    <citation type="submission" date="2016-04" db="EMBL/GenBank/DDBJ databases">
        <authorList>
            <person name="Evans L.H."/>
            <person name="Alamgir A."/>
            <person name="Owens N."/>
            <person name="Weber N.D."/>
            <person name="Virtaneva K."/>
            <person name="Barbian K."/>
            <person name="Babar A."/>
            <person name="Rosenke K."/>
        </authorList>
    </citation>
    <scope>NUCLEOTIDE SEQUENCE [LARGE SCALE GENOMIC DNA]</scope>
    <source>
        <strain evidence="3">S5(T) (JCM 30642 \VKM B-2941)</strain>
    </source>
</reference>
<sequence>MNKIPASISAILFFIVMAVSVVSISGTYVPTQQSITGISKELFSTYIIPFELLSVVLVAGIIGMFHTAEDDE</sequence>
<name>A0A1N5WC50_9ARCH</name>
<keyword evidence="1" id="KW-0472">Membrane</keyword>
<dbReference type="RefSeq" id="WP_241869815.1">
    <property type="nucleotide sequence ID" value="NZ_LT671858.1"/>
</dbReference>
<dbReference type="EMBL" id="LT671858">
    <property type="protein sequence ID" value="SIM82077.1"/>
    <property type="molecule type" value="Genomic_DNA"/>
</dbReference>
<keyword evidence="1" id="KW-0812">Transmembrane</keyword>
<feature type="transmembrane region" description="Helical" evidence="1">
    <location>
        <begin position="6"/>
        <end position="30"/>
    </location>
</feature>
<proteinExistence type="predicted"/>
<dbReference type="GO" id="GO:0008137">
    <property type="term" value="F:NADH dehydrogenase (ubiquinone) activity"/>
    <property type="evidence" value="ECO:0007669"/>
    <property type="project" value="InterPro"/>
</dbReference>